<sequence length="461" mass="52644">MKESCLPGPSSKPKTLHSLVLIRLSHLLLENAVPPSLKKYFPFLNMVGRLQLLPKCPHMNLGTSAEEQQQHNEGVLTAGAEDETVLTGTFDYSIDDIILSEPGRCNDRLLVYKELLLQHMVKVKQWFDDEGWLGKQDSKLRKLLRESCWDLLQVLGYNCQCPLLLLTLELMFTTKAGFNKIVTVVPNTFCATLNNFLLKLQPFGIEKLYTVNLQFDCPSIVVTICKNSPLIKWIYLRIEFVKGDILREIGHAAPSIETVIVAVREDEIFEEISSTVEIVIDGGEGLEDSLYTGFFDGLDKDAVNLKIQNGEGFKMTFPKLKYVDVGIHRDVRDFLHHLLYIYPDIRSIMCDSEDWVLSKYSLNFPFASPSYLGAGPKSLQEKVVEYNLREMSFTSFCLCSKLHDITRFKKLEHISLHLLRGPWKIKHTSENAEELLSRISCQYLTIFVDVYMSNDDLLGLY</sequence>
<evidence type="ECO:0000313" key="2">
    <source>
        <dbReference type="Proteomes" id="UP001445076"/>
    </source>
</evidence>
<organism evidence="1 2">
    <name type="scientific">Cherax quadricarinatus</name>
    <name type="common">Australian red claw crayfish</name>
    <dbReference type="NCBI Taxonomy" id="27406"/>
    <lineage>
        <taxon>Eukaryota</taxon>
        <taxon>Metazoa</taxon>
        <taxon>Ecdysozoa</taxon>
        <taxon>Arthropoda</taxon>
        <taxon>Crustacea</taxon>
        <taxon>Multicrustacea</taxon>
        <taxon>Malacostraca</taxon>
        <taxon>Eumalacostraca</taxon>
        <taxon>Eucarida</taxon>
        <taxon>Decapoda</taxon>
        <taxon>Pleocyemata</taxon>
        <taxon>Astacidea</taxon>
        <taxon>Parastacoidea</taxon>
        <taxon>Parastacidae</taxon>
        <taxon>Cherax</taxon>
    </lineage>
</organism>
<keyword evidence="2" id="KW-1185">Reference proteome</keyword>
<name>A0AAW0XZQ6_CHEQU</name>
<proteinExistence type="predicted"/>
<gene>
    <name evidence="1" type="ORF">OTU49_000883</name>
</gene>
<feature type="non-terminal residue" evidence="1">
    <location>
        <position position="461"/>
    </location>
</feature>
<dbReference type="Proteomes" id="UP001445076">
    <property type="component" value="Unassembled WGS sequence"/>
</dbReference>
<protein>
    <recommendedName>
        <fullName evidence="3">FBD domain-containing protein</fullName>
    </recommendedName>
</protein>
<dbReference type="EMBL" id="JARKIK010000022">
    <property type="protein sequence ID" value="KAK8744591.1"/>
    <property type="molecule type" value="Genomic_DNA"/>
</dbReference>
<accession>A0AAW0XZQ6</accession>
<evidence type="ECO:0008006" key="3">
    <source>
        <dbReference type="Google" id="ProtNLM"/>
    </source>
</evidence>
<evidence type="ECO:0000313" key="1">
    <source>
        <dbReference type="EMBL" id="KAK8744591.1"/>
    </source>
</evidence>
<dbReference type="AlphaFoldDB" id="A0AAW0XZQ6"/>
<reference evidence="1 2" key="1">
    <citation type="journal article" date="2024" name="BMC Genomics">
        <title>Genome assembly of redclaw crayfish (Cherax quadricarinatus) provides insights into its immune adaptation and hypoxia tolerance.</title>
        <authorList>
            <person name="Liu Z."/>
            <person name="Zheng J."/>
            <person name="Li H."/>
            <person name="Fang K."/>
            <person name="Wang S."/>
            <person name="He J."/>
            <person name="Zhou D."/>
            <person name="Weng S."/>
            <person name="Chi M."/>
            <person name="Gu Z."/>
            <person name="He J."/>
            <person name="Li F."/>
            <person name="Wang M."/>
        </authorList>
    </citation>
    <scope>NUCLEOTIDE SEQUENCE [LARGE SCALE GENOMIC DNA]</scope>
    <source>
        <strain evidence="1">ZL_2023a</strain>
    </source>
</reference>
<comment type="caution">
    <text evidence="1">The sequence shown here is derived from an EMBL/GenBank/DDBJ whole genome shotgun (WGS) entry which is preliminary data.</text>
</comment>